<dbReference type="AlphaFoldDB" id="A0A6C0E3P3"/>
<reference evidence="2" key="1">
    <citation type="journal article" date="2020" name="Nature">
        <title>Giant virus diversity and host interactions through global metagenomics.</title>
        <authorList>
            <person name="Schulz F."/>
            <person name="Roux S."/>
            <person name="Paez-Espino D."/>
            <person name="Jungbluth S."/>
            <person name="Walsh D.A."/>
            <person name="Denef V.J."/>
            <person name="McMahon K.D."/>
            <person name="Konstantinidis K.T."/>
            <person name="Eloe-Fadrosh E.A."/>
            <person name="Kyrpides N.C."/>
            <person name="Woyke T."/>
        </authorList>
    </citation>
    <scope>NUCLEOTIDE SEQUENCE</scope>
    <source>
        <strain evidence="2">GVMAG-M-3300023179-116</strain>
    </source>
</reference>
<dbReference type="GO" id="GO:0016779">
    <property type="term" value="F:nucleotidyltransferase activity"/>
    <property type="evidence" value="ECO:0007669"/>
    <property type="project" value="InterPro"/>
</dbReference>
<dbReference type="InterPro" id="IPR043519">
    <property type="entry name" value="NT_sf"/>
</dbReference>
<organism evidence="2">
    <name type="scientific">viral metagenome</name>
    <dbReference type="NCBI Taxonomy" id="1070528"/>
    <lineage>
        <taxon>unclassified sequences</taxon>
        <taxon>metagenomes</taxon>
        <taxon>organismal metagenomes</taxon>
    </lineage>
</organism>
<protein>
    <recommendedName>
        <fullName evidence="1">Polymerase nucleotidyl transferase domain-containing protein</fullName>
    </recommendedName>
</protein>
<dbReference type="SUPFAM" id="SSF81301">
    <property type="entry name" value="Nucleotidyltransferase"/>
    <property type="match status" value="1"/>
</dbReference>
<dbReference type="Pfam" id="PF01909">
    <property type="entry name" value="NTP_transf_2"/>
    <property type="match status" value="1"/>
</dbReference>
<feature type="domain" description="Polymerase nucleotidyl transferase" evidence="1">
    <location>
        <begin position="33"/>
        <end position="121"/>
    </location>
</feature>
<name>A0A6C0E3P3_9ZZZZ</name>
<dbReference type="InterPro" id="IPR002934">
    <property type="entry name" value="Polymerase_NTP_transf_dom"/>
</dbReference>
<accession>A0A6C0E3P3</accession>
<evidence type="ECO:0000259" key="1">
    <source>
        <dbReference type="Pfam" id="PF01909"/>
    </source>
</evidence>
<sequence length="181" mass="21984">MVDINYKTDLTKTKNKLPDSTTNFLNNLSEYLQTPLYFYGSIQRYDYFPGKSDIDIDIFTDNEKSTISKLSNYLQIDKKKFKRVVWKNDRNRIIYGYKKYYTNESLDLKIEFAIYNEKYKKDVLESHEYKTNLPLHIVVLLYLLKFVYYKLHMIDSKMYRKYKGYILTDLINYKNHIFVTI</sequence>
<proteinExistence type="predicted"/>
<evidence type="ECO:0000313" key="2">
    <source>
        <dbReference type="EMBL" id="QHT23342.1"/>
    </source>
</evidence>
<dbReference type="EMBL" id="MN739730">
    <property type="protein sequence ID" value="QHT23342.1"/>
    <property type="molecule type" value="Genomic_DNA"/>
</dbReference>